<name>A0AAF0BH25_9ENTE</name>
<dbReference type="NCBIfam" id="TIGR01725">
    <property type="entry name" value="phge_HK97_gp10"/>
    <property type="match status" value="1"/>
</dbReference>
<dbReference type="AlphaFoldDB" id="A0AAF0BH25"/>
<dbReference type="InterPro" id="IPR010064">
    <property type="entry name" value="HK97-gp10_tail"/>
</dbReference>
<dbReference type="EMBL" id="CP116508">
    <property type="protein sequence ID" value="WCG23674.1"/>
    <property type="molecule type" value="Genomic_DNA"/>
</dbReference>
<gene>
    <name evidence="1" type="ORF">PML95_10125</name>
</gene>
<protein>
    <submittedName>
        <fullName evidence="1">HK97 gp10 family phage protein</fullName>
    </submittedName>
</protein>
<sequence length="144" mass="15941">MAKGSKFTFKSNIGTVKKQMKEASEAGMEKVLLLIESAVKSGTPVMTGGLRDSINHLIKQTGGRIEGQVGTPLQYGIYVEFGTGEFAENGAGRKGGWVYQDPSGEWFFTWGQEPQHFMRNGFRQNKNQVKEILGNEYGARFKGK</sequence>
<organism evidence="1 2">
    <name type="scientific">Vagococcus lutrae</name>
    <dbReference type="NCBI Taxonomy" id="81947"/>
    <lineage>
        <taxon>Bacteria</taxon>
        <taxon>Bacillati</taxon>
        <taxon>Bacillota</taxon>
        <taxon>Bacilli</taxon>
        <taxon>Lactobacillales</taxon>
        <taxon>Enterococcaceae</taxon>
        <taxon>Vagococcus</taxon>
    </lineage>
</organism>
<dbReference type="Pfam" id="PF04883">
    <property type="entry name" value="HK97-gp10_like"/>
    <property type="match status" value="1"/>
</dbReference>
<reference evidence="1" key="1">
    <citation type="submission" date="2023-01" db="EMBL/GenBank/DDBJ databases">
        <title>Oxazolidinone resistance genes in florfenicol resistant enterococci from beef cattle and veal calves at slaughter.</title>
        <authorList>
            <person name="Biggel M."/>
        </authorList>
    </citation>
    <scope>NUCLEOTIDE SEQUENCE</scope>
    <source>
        <strain evidence="1">K204-1</strain>
        <plasmid evidence="1">pK204-1-A</plasmid>
    </source>
</reference>
<proteinExistence type="predicted"/>
<geneLocation type="plasmid" evidence="1 2">
    <name>pK204-1-A</name>
</geneLocation>
<dbReference type="Proteomes" id="UP001179600">
    <property type="component" value="Plasmid pK204-1-A"/>
</dbReference>
<keyword evidence="1" id="KW-0614">Plasmid</keyword>
<accession>A0AAF0BH25</accession>
<evidence type="ECO:0000313" key="2">
    <source>
        <dbReference type="Proteomes" id="UP001179600"/>
    </source>
</evidence>
<dbReference type="RefSeq" id="WP_272163752.1">
    <property type="nucleotide sequence ID" value="NZ_CP116508.1"/>
</dbReference>
<evidence type="ECO:0000313" key="1">
    <source>
        <dbReference type="EMBL" id="WCG23674.1"/>
    </source>
</evidence>